<dbReference type="InterPro" id="IPR002452">
    <property type="entry name" value="Alpha_tubulin"/>
</dbReference>
<comment type="catalytic activity">
    <reaction evidence="8">
        <text>GTP + H2O = GDP + phosphate + H(+)</text>
        <dbReference type="Rhea" id="RHEA:19669"/>
        <dbReference type="ChEBI" id="CHEBI:15377"/>
        <dbReference type="ChEBI" id="CHEBI:15378"/>
        <dbReference type="ChEBI" id="CHEBI:37565"/>
        <dbReference type="ChEBI" id="CHEBI:43474"/>
        <dbReference type="ChEBI" id="CHEBI:58189"/>
    </reaction>
    <physiologicalReaction direction="left-to-right" evidence="8">
        <dbReference type="Rhea" id="RHEA:19670"/>
    </physiologicalReaction>
</comment>
<sequence length="159" mass="17966">MENLSVDYGKKSKLKFSMYPVPQVSTDVVENYNSILKTQTTLEHSDYAFMVDSEAIYDICHRNLDIEHRTYTNLHGMIGQVVSSITASLRFDGALNADLTEFQAYLGPYPHINFPQDTQATLISSEKTYCEQLSVTQITNACFEPANKVVKCDPHMINT</sequence>
<dbReference type="EMBL" id="JWIN03000027">
    <property type="protein sequence ID" value="KAB1257342.1"/>
    <property type="molecule type" value="Genomic_DNA"/>
</dbReference>
<keyword evidence="4" id="KW-0493">Microtubule</keyword>
<dbReference type="GO" id="GO:0016787">
    <property type="term" value="F:hydrolase activity"/>
    <property type="evidence" value="ECO:0007669"/>
    <property type="project" value="UniProtKB-KW"/>
</dbReference>
<evidence type="ECO:0000313" key="9">
    <source>
        <dbReference type="EMBL" id="KAB1257342.1"/>
    </source>
</evidence>
<dbReference type="Gene3D" id="3.30.1330.20">
    <property type="entry name" value="Tubulin/FtsZ, C-terminal domain"/>
    <property type="match status" value="1"/>
</dbReference>
<dbReference type="GO" id="GO:0005874">
    <property type="term" value="C:microtubule"/>
    <property type="evidence" value="ECO:0007669"/>
    <property type="project" value="UniProtKB-KW"/>
</dbReference>
<dbReference type="Proteomes" id="UP000299084">
    <property type="component" value="Unassembled WGS sequence"/>
</dbReference>
<dbReference type="InterPro" id="IPR036525">
    <property type="entry name" value="Tubulin/FtsZ_GTPase_sf"/>
</dbReference>
<dbReference type="InterPro" id="IPR037103">
    <property type="entry name" value="Tubulin/FtsZ-like_C"/>
</dbReference>
<evidence type="ECO:0000256" key="2">
    <source>
        <dbReference type="ARBA" id="ARBA00009636"/>
    </source>
</evidence>
<dbReference type="GO" id="GO:0005737">
    <property type="term" value="C:cytoplasm"/>
    <property type="evidence" value="ECO:0007669"/>
    <property type="project" value="UniProtKB-SubCell"/>
</dbReference>
<dbReference type="Gene3D" id="3.40.50.1440">
    <property type="entry name" value="Tubulin/FtsZ, GTPase domain"/>
    <property type="match status" value="1"/>
</dbReference>
<keyword evidence="7" id="KW-0342">GTP-binding</keyword>
<dbReference type="InterPro" id="IPR000217">
    <property type="entry name" value="Tubulin"/>
</dbReference>
<comment type="subcellular location">
    <subcellularLocation>
        <location evidence="1">Cytoplasm</location>
    </subcellularLocation>
</comment>
<evidence type="ECO:0000256" key="3">
    <source>
        <dbReference type="ARBA" id="ARBA00022490"/>
    </source>
</evidence>
<keyword evidence="3" id="KW-0963">Cytoplasm</keyword>
<dbReference type="SUPFAM" id="SSF52490">
    <property type="entry name" value="Tubulin nucleotide-binding domain-like"/>
    <property type="match status" value="1"/>
</dbReference>
<accession>A0A5N4CEI1</accession>
<dbReference type="GO" id="GO:0005200">
    <property type="term" value="F:structural constituent of cytoskeleton"/>
    <property type="evidence" value="ECO:0007669"/>
    <property type="project" value="InterPro"/>
</dbReference>
<evidence type="ECO:0000256" key="8">
    <source>
        <dbReference type="ARBA" id="ARBA00049117"/>
    </source>
</evidence>
<dbReference type="GO" id="GO:0007017">
    <property type="term" value="P:microtubule-based process"/>
    <property type="evidence" value="ECO:0007669"/>
    <property type="project" value="InterPro"/>
</dbReference>
<evidence type="ECO:0000256" key="4">
    <source>
        <dbReference type="ARBA" id="ARBA00022701"/>
    </source>
</evidence>
<organism evidence="9 10">
    <name type="scientific">Camelus dromedarius</name>
    <name type="common">Dromedary</name>
    <name type="synonym">Arabian camel</name>
    <dbReference type="NCBI Taxonomy" id="9838"/>
    <lineage>
        <taxon>Eukaryota</taxon>
        <taxon>Metazoa</taxon>
        <taxon>Chordata</taxon>
        <taxon>Craniata</taxon>
        <taxon>Vertebrata</taxon>
        <taxon>Euteleostomi</taxon>
        <taxon>Mammalia</taxon>
        <taxon>Eutheria</taxon>
        <taxon>Laurasiatheria</taxon>
        <taxon>Artiodactyla</taxon>
        <taxon>Tylopoda</taxon>
        <taxon>Camelidae</taxon>
        <taxon>Camelus</taxon>
    </lineage>
</organism>
<proteinExistence type="inferred from homology"/>
<evidence type="ECO:0000256" key="6">
    <source>
        <dbReference type="ARBA" id="ARBA00022801"/>
    </source>
</evidence>
<evidence type="ECO:0000256" key="5">
    <source>
        <dbReference type="ARBA" id="ARBA00022741"/>
    </source>
</evidence>
<dbReference type="PRINTS" id="PR01162">
    <property type="entry name" value="ALPHATUBULIN"/>
</dbReference>
<keyword evidence="6" id="KW-0378">Hydrolase</keyword>
<gene>
    <name evidence="9" type="ORF">Cadr_000025922</name>
</gene>
<evidence type="ECO:0000256" key="1">
    <source>
        <dbReference type="ARBA" id="ARBA00004496"/>
    </source>
</evidence>
<dbReference type="AlphaFoldDB" id="A0A5N4CEI1"/>
<keyword evidence="5" id="KW-0547">Nucleotide-binding</keyword>
<protein>
    <submittedName>
        <fullName evidence="9">Tubulin alpha-1A chain</fullName>
    </submittedName>
</protein>
<evidence type="ECO:0000256" key="7">
    <source>
        <dbReference type="ARBA" id="ARBA00023134"/>
    </source>
</evidence>
<dbReference type="PRINTS" id="PR01161">
    <property type="entry name" value="TUBULIN"/>
</dbReference>
<dbReference type="PANTHER" id="PTHR11588">
    <property type="entry name" value="TUBULIN"/>
    <property type="match status" value="1"/>
</dbReference>
<dbReference type="SUPFAM" id="SSF55307">
    <property type="entry name" value="Tubulin C-terminal domain-like"/>
    <property type="match status" value="1"/>
</dbReference>
<reference evidence="9 10" key="1">
    <citation type="journal article" date="2019" name="Mol. Ecol. Resour.">
        <title>Improving Illumina assemblies with Hi-C and long reads: an example with the North African dromedary.</title>
        <authorList>
            <person name="Elbers J.P."/>
            <person name="Rogers M.F."/>
            <person name="Perelman P.L."/>
            <person name="Proskuryakova A.A."/>
            <person name="Serdyukova N.A."/>
            <person name="Johnson W.E."/>
            <person name="Horin P."/>
            <person name="Corander J."/>
            <person name="Murphy D."/>
            <person name="Burger P.A."/>
        </authorList>
    </citation>
    <scope>NUCLEOTIDE SEQUENCE [LARGE SCALE GENOMIC DNA]</scope>
    <source>
        <strain evidence="9">Drom800</strain>
        <tissue evidence="9">Blood</tissue>
    </source>
</reference>
<keyword evidence="10" id="KW-1185">Reference proteome</keyword>
<evidence type="ECO:0000313" key="10">
    <source>
        <dbReference type="Proteomes" id="UP000299084"/>
    </source>
</evidence>
<name>A0A5N4CEI1_CAMDR</name>
<comment type="caution">
    <text evidence="9">The sequence shown here is derived from an EMBL/GenBank/DDBJ whole genome shotgun (WGS) entry which is preliminary data.</text>
</comment>
<comment type="similarity">
    <text evidence="2">Belongs to the tubulin family.</text>
</comment>
<dbReference type="GO" id="GO:0005525">
    <property type="term" value="F:GTP binding"/>
    <property type="evidence" value="ECO:0007669"/>
    <property type="project" value="UniProtKB-KW"/>
</dbReference>
<dbReference type="InterPro" id="IPR008280">
    <property type="entry name" value="Tub_FtsZ_C"/>
</dbReference>